<evidence type="ECO:0000256" key="2">
    <source>
        <dbReference type="SAM" id="MobiDB-lite"/>
    </source>
</evidence>
<dbReference type="InterPro" id="IPR053958">
    <property type="entry name" value="HMGCR/SNAP/NPC1-like_SSD"/>
</dbReference>
<proteinExistence type="inferred from homology"/>
<feature type="transmembrane region" description="Helical" evidence="3">
    <location>
        <begin position="918"/>
        <end position="940"/>
    </location>
</feature>
<dbReference type="OrthoDB" id="6510177at2759"/>
<feature type="region of interest" description="Disordered" evidence="2">
    <location>
        <begin position="948"/>
        <end position="969"/>
    </location>
</feature>
<feature type="transmembrane region" description="Helical" evidence="3">
    <location>
        <begin position="253"/>
        <end position="272"/>
    </location>
</feature>
<protein>
    <recommendedName>
        <fullName evidence="4">SSD domain-containing protein</fullName>
    </recommendedName>
</protein>
<dbReference type="GO" id="GO:0016020">
    <property type="term" value="C:membrane"/>
    <property type="evidence" value="ECO:0007669"/>
    <property type="project" value="InterPro"/>
</dbReference>
<dbReference type="EMBL" id="JAEHOE010000003">
    <property type="protein sequence ID" value="KAG2500557.1"/>
    <property type="molecule type" value="Genomic_DNA"/>
</dbReference>
<feature type="transmembrane region" description="Helical" evidence="3">
    <location>
        <begin position="814"/>
        <end position="837"/>
    </location>
</feature>
<feature type="transmembrane region" description="Helical" evidence="3">
    <location>
        <begin position="31"/>
        <end position="51"/>
    </location>
</feature>
<feature type="transmembrane region" description="Helical" evidence="3">
    <location>
        <begin position="787"/>
        <end position="808"/>
    </location>
</feature>
<evidence type="ECO:0000256" key="3">
    <source>
        <dbReference type="SAM" id="Phobius"/>
    </source>
</evidence>
<evidence type="ECO:0000313" key="5">
    <source>
        <dbReference type="EMBL" id="KAG2500557.1"/>
    </source>
</evidence>
<feature type="transmembrane region" description="Helical" evidence="3">
    <location>
        <begin position="844"/>
        <end position="868"/>
    </location>
</feature>
<feature type="domain" description="SSD" evidence="4">
    <location>
        <begin position="249"/>
        <end position="405"/>
    </location>
</feature>
<keyword evidence="3" id="KW-1133">Transmembrane helix</keyword>
<dbReference type="AlphaFoldDB" id="A0A835YF43"/>
<dbReference type="Proteomes" id="UP000612055">
    <property type="component" value="Unassembled WGS sequence"/>
</dbReference>
<dbReference type="PROSITE" id="PS50156">
    <property type="entry name" value="SSD"/>
    <property type="match status" value="1"/>
</dbReference>
<comment type="similarity">
    <text evidence="1">Belongs to the patched family.</text>
</comment>
<dbReference type="Gene3D" id="1.20.1640.10">
    <property type="entry name" value="Multidrug efflux transporter AcrB transmembrane domain"/>
    <property type="match status" value="2"/>
</dbReference>
<dbReference type="SUPFAM" id="SSF82866">
    <property type="entry name" value="Multidrug efflux transporter AcrB transmembrane domain"/>
    <property type="match status" value="2"/>
</dbReference>
<accession>A0A835YF43</accession>
<feature type="transmembrane region" description="Helical" evidence="3">
    <location>
        <begin position="312"/>
        <end position="333"/>
    </location>
</feature>
<evidence type="ECO:0000256" key="1">
    <source>
        <dbReference type="ARBA" id="ARBA00005585"/>
    </source>
</evidence>
<dbReference type="Pfam" id="PF00873">
    <property type="entry name" value="ACR_tran"/>
    <property type="match status" value="1"/>
</dbReference>
<dbReference type="InterPro" id="IPR051697">
    <property type="entry name" value="Patched_domain-protein"/>
</dbReference>
<keyword evidence="6" id="KW-1185">Reference proteome</keyword>
<organism evidence="5 6">
    <name type="scientific">Edaphochlamys debaryana</name>
    <dbReference type="NCBI Taxonomy" id="47281"/>
    <lineage>
        <taxon>Eukaryota</taxon>
        <taxon>Viridiplantae</taxon>
        <taxon>Chlorophyta</taxon>
        <taxon>core chlorophytes</taxon>
        <taxon>Chlorophyceae</taxon>
        <taxon>CS clade</taxon>
        <taxon>Chlamydomonadales</taxon>
        <taxon>Chlamydomonadales incertae sedis</taxon>
        <taxon>Edaphochlamys</taxon>
    </lineage>
</organism>
<sequence>MRCLRKLAFAIDHGSRRSYRWLGVRVARRPWLVISLAALATVACCVGFIRFEVEDDAGKLYIPEDPPSSQDARYVDASYGAEPVQVKLLALAAGQTGANILSKPYLQEHLASYLTVTNQTVKAKATSYAWTQLCARVSPFSLECRVDSILRFWAYDPARLAADSNFLDTINNSSMTDYLGRSISLDWVLGGVRRDASGAVVAAEAFRTVMALRHDLLAVRDTYPGPLLEQFVSCGEVADQISTEAMNDDVSRIYVYCILLIVYTMAVLYRNSWAYQKAHVALGAIASVGMGIAAAFGMLSGFGVEFHSVCQVLPFILAGEGVAHAFFIVSRYFDLDPDAPIEYRMGEAMALASSSIDVSCATNVGFAVGIFTDLEALRSFAIYATVGMLCVFALQVTVFPAFLALDARRELRKRLSKGGCCGCAAPGPCCTDPAADELSLGANGWTLQNNIYKHDLMELVAARADSGSRVGVEGQRGGSSGGAEGEAPGQVAASRGASGTLNLKQVVVRPASPEGRAALEKQLSSQKSAGVLGRDFTTPTILGCLCLGKTFNPHADQLSTKLVARWLPAVSLRTWGKVLALVLEAVFLEFAINGCTKVYMDFNFRELFVPEGNWLHSAFAVEDRYFGGEKVPVAAYTRNTTDGRSYFYFQDQLAALSVDLLANPYITDSPRINSWYDRFQTYISGPSFPYTGQLVAGRAPNETAFEAWVQAWLAGPGVGNTENVLISNTTGRIYASRIIAFTEDVVDGSWAVRCVDSVRATVEAAAPGLDAIAYAPSFIAWDGYRTIAMSTVFNVAIAATFVFIMLLFLLADIIAALVVGTMVVLCDVGVFGFMYYAGLTFNSVTCIVLVLAVGIAVDYSAHVMRAFLVSTGTRQERAHKVLIEIGGAVWNGAVTTFLAVLPMAVAKHYIFTTIFKMFAVLILLAIWHGLVLLPILLSWVGPPSYRDMDGEEEEGKGKGEDEAAAAHPV</sequence>
<dbReference type="PANTHER" id="PTHR10796:SF92">
    <property type="entry name" value="PATCHED-RELATED, ISOFORM A"/>
    <property type="match status" value="1"/>
</dbReference>
<feature type="compositionally biased region" description="Gly residues" evidence="2">
    <location>
        <begin position="474"/>
        <end position="484"/>
    </location>
</feature>
<dbReference type="InterPro" id="IPR001036">
    <property type="entry name" value="Acrflvin-R"/>
</dbReference>
<evidence type="ECO:0000259" key="4">
    <source>
        <dbReference type="PROSITE" id="PS50156"/>
    </source>
</evidence>
<evidence type="ECO:0000313" key="6">
    <source>
        <dbReference type="Proteomes" id="UP000612055"/>
    </source>
</evidence>
<dbReference type="Pfam" id="PF12349">
    <property type="entry name" value="Sterol-sensing"/>
    <property type="match status" value="1"/>
</dbReference>
<feature type="region of interest" description="Disordered" evidence="2">
    <location>
        <begin position="469"/>
        <end position="491"/>
    </location>
</feature>
<name>A0A835YF43_9CHLO</name>
<feature type="transmembrane region" description="Helical" evidence="3">
    <location>
        <begin position="380"/>
        <end position="405"/>
    </location>
</feature>
<dbReference type="InterPro" id="IPR000731">
    <property type="entry name" value="SSD"/>
</dbReference>
<feature type="transmembrane region" description="Helical" evidence="3">
    <location>
        <begin position="888"/>
        <end position="906"/>
    </location>
</feature>
<keyword evidence="3" id="KW-0472">Membrane</keyword>
<keyword evidence="3" id="KW-0812">Transmembrane</keyword>
<reference evidence="5" key="1">
    <citation type="journal article" date="2020" name="bioRxiv">
        <title>Comparative genomics of Chlamydomonas.</title>
        <authorList>
            <person name="Craig R.J."/>
            <person name="Hasan A.R."/>
            <person name="Ness R.W."/>
            <person name="Keightley P.D."/>
        </authorList>
    </citation>
    <scope>NUCLEOTIDE SEQUENCE</scope>
    <source>
        <strain evidence="5">CCAP 11/70</strain>
    </source>
</reference>
<feature type="transmembrane region" description="Helical" evidence="3">
    <location>
        <begin position="278"/>
        <end position="300"/>
    </location>
</feature>
<comment type="caution">
    <text evidence="5">The sequence shown here is derived from an EMBL/GenBank/DDBJ whole genome shotgun (WGS) entry which is preliminary data.</text>
</comment>
<dbReference type="GO" id="GO:0022857">
    <property type="term" value="F:transmembrane transporter activity"/>
    <property type="evidence" value="ECO:0007669"/>
    <property type="project" value="InterPro"/>
</dbReference>
<gene>
    <name evidence="5" type="ORF">HYH03_001328</name>
</gene>
<dbReference type="PANTHER" id="PTHR10796">
    <property type="entry name" value="PATCHED-RELATED"/>
    <property type="match status" value="1"/>
</dbReference>